<dbReference type="AlphaFoldDB" id="A0A0U5BGY3"/>
<evidence type="ECO:0000313" key="6">
    <source>
        <dbReference type="Proteomes" id="UP000218965"/>
    </source>
</evidence>
<dbReference type="PANTHER" id="PTHR43398:SF1">
    <property type="entry name" value="DOLICHOL-PHOSPHATE MANNOSYLTRANSFERASE SUBUNIT 1"/>
    <property type="match status" value="1"/>
</dbReference>
<dbReference type="OrthoDB" id="9810303at2"/>
<feature type="domain" description="Glycosyltransferase 2-like" evidence="4">
    <location>
        <begin position="13"/>
        <end position="176"/>
    </location>
</feature>
<evidence type="ECO:0000259" key="4">
    <source>
        <dbReference type="Pfam" id="PF00535"/>
    </source>
</evidence>
<sequence length="254" mass="27055">MTPPAASGADCLIVVPTYNEADSLRSIIARIRVAVPDADILIVDDASPDGTGAIADELAVADRRVDVLHRAAKDGLGSAYLAGFAVAADRGYARVVEIDADGSHDPAELPAMLTLAHTSGADLVIGSRWVPGGSVVNWPWFRRAISRAGNSYARRMLGSRIKDITAGFRVYRVAALSGIDRAHVSSQGYCFQVELAWRVEQSGGVVREHPIAFVERASGRSKMHAGIVAEALGRVTAWGIASRGGRRRLTGWDI</sequence>
<proteinExistence type="inferred from homology"/>
<dbReference type="FunFam" id="3.90.550.10:FF:000122">
    <property type="entry name" value="Dolichol-phosphate mannosyltransferase subunit 1"/>
    <property type="match status" value="1"/>
</dbReference>
<dbReference type="SUPFAM" id="SSF53448">
    <property type="entry name" value="Nucleotide-diphospho-sugar transferases"/>
    <property type="match status" value="1"/>
</dbReference>
<dbReference type="GO" id="GO:0016020">
    <property type="term" value="C:membrane"/>
    <property type="evidence" value="ECO:0007669"/>
    <property type="project" value="GOC"/>
</dbReference>
<comment type="similarity">
    <text evidence="1">Belongs to the glycosyltransferase 2 family.</text>
</comment>
<reference evidence="6" key="1">
    <citation type="submission" date="2015-12" db="EMBL/GenBank/DDBJ databases">
        <authorList>
            <person name="Shamseldin A."/>
            <person name="Moawad H."/>
            <person name="Abd El-Rahim W.M."/>
            <person name="Sadowsky M.J."/>
        </authorList>
    </citation>
    <scope>NUCLEOTIDE SEQUENCE [LARGE SCALE GENOMIC DNA]</scope>
    <source>
        <strain evidence="6">JAM AC0309</strain>
    </source>
</reference>
<dbReference type="RefSeq" id="WP_096421556.1">
    <property type="nucleotide sequence ID" value="NZ_AP017315.1"/>
</dbReference>
<dbReference type="InterPro" id="IPR001173">
    <property type="entry name" value="Glyco_trans_2-like"/>
</dbReference>
<evidence type="ECO:0000313" key="5">
    <source>
        <dbReference type="EMBL" id="BAU32398.1"/>
    </source>
</evidence>
<dbReference type="PANTHER" id="PTHR43398">
    <property type="entry name" value="DOLICHOL-PHOSPHATE MANNOSYLTRANSFERASE SUBUNIT 1"/>
    <property type="match status" value="1"/>
</dbReference>
<evidence type="ECO:0000256" key="2">
    <source>
        <dbReference type="ARBA" id="ARBA00022676"/>
    </source>
</evidence>
<evidence type="ECO:0000256" key="1">
    <source>
        <dbReference type="ARBA" id="ARBA00006739"/>
    </source>
</evidence>
<evidence type="ECO:0000256" key="3">
    <source>
        <dbReference type="ARBA" id="ARBA00022679"/>
    </source>
</evidence>
<dbReference type="GO" id="GO:0009247">
    <property type="term" value="P:glycolipid biosynthetic process"/>
    <property type="evidence" value="ECO:0007669"/>
    <property type="project" value="TreeGrafter"/>
</dbReference>
<dbReference type="CDD" id="cd06442">
    <property type="entry name" value="DPM1_like"/>
    <property type="match status" value="1"/>
</dbReference>
<dbReference type="GO" id="GO:0004582">
    <property type="term" value="F:dolichyl-phosphate beta-D-mannosyltransferase activity"/>
    <property type="evidence" value="ECO:0007669"/>
    <property type="project" value="InterPro"/>
</dbReference>
<gene>
    <name evidence="5" type="ORF">MalAC0309_1547</name>
</gene>
<name>A0A0U5BGY3_9MICO</name>
<dbReference type="Proteomes" id="UP000218965">
    <property type="component" value="Chromosome"/>
</dbReference>
<organism evidence="5 6">
    <name type="scientific">Microcella alkaliphila</name>
    <dbReference type="NCBI Taxonomy" id="279828"/>
    <lineage>
        <taxon>Bacteria</taxon>
        <taxon>Bacillati</taxon>
        <taxon>Actinomycetota</taxon>
        <taxon>Actinomycetes</taxon>
        <taxon>Micrococcales</taxon>
        <taxon>Microbacteriaceae</taxon>
        <taxon>Microcella</taxon>
    </lineage>
</organism>
<keyword evidence="3 5" id="KW-0808">Transferase</keyword>
<accession>A0A0U5BGY3</accession>
<dbReference type="EMBL" id="AP017315">
    <property type="protein sequence ID" value="BAU32398.1"/>
    <property type="molecule type" value="Genomic_DNA"/>
</dbReference>
<dbReference type="Gene3D" id="3.90.550.10">
    <property type="entry name" value="Spore Coat Polysaccharide Biosynthesis Protein SpsA, Chain A"/>
    <property type="match status" value="1"/>
</dbReference>
<dbReference type="InterPro" id="IPR039528">
    <property type="entry name" value="DPM1-like"/>
</dbReference>
<keyword evidence="2" id="KW-0328">Glycosyltransferase</keyword>
<dbReference type="InterPro" id="IPR029044">
    <property type="entry name" value="Nucleotide-diphossugar_trans"/>
</dbReference>
<dbReference type="KEGG" id="malk:MalAC0309_1547"/>
<dbReference type="Pfam" id="PF00535">
    <property type="entry name" value="Glycos_transf_2"/>
    <property type="match status" value="1"/>
</dbReference>
<protein>
    <submittedName>
        <fullName evidence="5">Putative glycosyl transferase</fullName>
    </submittedName>
</protein>
<reference evidence="5 6" key="2">
    <citation type="submission" date="2016-01" db="EMBL/GenBank/DDBJ databases">
        <title>Microcella alkaliphila JAM AC0309 whole genome shotgun sequence.</title>
        <authorList>
            <person name="Kurata A."/>
            <person name="Hirose Y."/>
            <person name="Kishimoto N."/>
            <person name="Kobayashi T."/>
        </authorList>
    </citation>
    <scope>NUCLEOTIDE SEQUENCE [LARGE SCALE GENOMIC DNA]</scope>
    <source>
        <strain evidence="5 6">JAM AC0309</strain>
    </source>
</reference>